<accession>A0A964FHC0</accession>
<evidence type="ECO:0000313" key="2">
    <source>
        <dbReference type="Proteomes" id="UP000729733"/>
    </source>
</evidence>
<name>A0A964FHC0_9CYAN</name>
<reference evidence="1" key="1">
    <citation type="journal article" date="2021" name="Antonie Van Leeuwenhoek">
        <title>Draft genome and description of Waterburya agarophytonicola gen. nov. sp. nov. (Pleurocapsales, Cyanobacteria): a seaweed symbiont.</title>
        <authorList>
            <person name="Bonthond G."/>
            <person name="Shalygin S."/>
            <person name="Bayer T."/>
            <person name="Weinberger F."/>
        </authorList>
    </citation>
    <scope>NUCLEOTIDE SEQUENCE</scope>
    <source>
        <strain evidence="1">KI4</strain>
    </source>
</reference>
<gene>
    <name evidence="1" type="ORF">I4641_18725</name>
</gene>
<protein>
    <submittedName>
        <fullName evidence="1">Uncharacterized protein</fullName>
    </submittedName>
</protein>
<dbReference type="RefSeq" id="WP_229642109.1">
    <property type="nucleotide sequence ID" value="NZ_JADWDC010000063.1"/>
</dbReference>
<sequence length="58" mass="6312">MSSITSSVDTAVSEFVANGLELIGTDEFDNLKGSKDFNILKSKEVKIAFLSFTHNSNN</sequence>
<dbReference type="Proteomes" id="UP000729733">
    <property type="component" value="Unassembled WGS sequence"/>
</dbReference>
<dbReference type="EMBL" id="JADWDC010000063">
    <property type="protein sequence ID" value="MCC0179006.1"/>
    <property type="molecule type" value="Genomic_DNA"/>
</dbReference>
<keyword evidence="2" id="KW-1185">Reference proteome</keyword>
<evidence type="ECO:0000313" key="1">
    <source>
        <dbReference type="EMBL" id="MCC0179006.1"/>
    </source>
</evidence>
<dbReference type="AlphaFoldDB" id="A0A964FHC0"/>
<proteinExistence type="predicted"/>
<comment type="caution">
    <text evidence="1">The sequence shown here is derived from an EMBL/GenBank/DDBJ whole genome shotgun (WGS) entry which is preliminary data.</text>
</comment>
<organism evidence="1 2">
    <name type="scientific">Waterburya agarophytonicola KI4</name>
    <dbReference type="NCBI Taxonomy" id="2874699"/>
    <lineage>
        <taxon>Bacteria</taxon>
        <taxon>Bacillati</taxon>
        <taxon>Cyanobacteriota</taxon>
        <taxon>Cyanophyceae</taxon>
        <taxon>Pleurocapsales</taxon>
        <taxon>Hyellaceae</taxon>
        <taxon>Waterburya</taxon>
        <taxon>Waterburya agarophytonicola</taxon>
    </lineage>
</organism>